<reference evidence="2" key="2">
    <citation type="submission" date="2023-06" db="EMBL/GenBank/DDBJ databases">
        <authorList>
            <consortium name="Lawrence Berkeley National Laboratory"/>
            <person name="Mondo S.J."/>
            <person name="Hensen N."/>
            <person name="Bonometti L."/>
            <person name="Westerberg I."/>
            <person name="Brannstrom I.O."/>
            <person name="Guillou S."/>
            <person name="Cros-Aarteil S."/>
            <person name="Calhoun S."/>
            <person name="Haridas S."/>
            <person name="Kuo A."/>
            <person name="Pangilinan J."/>
            <person name="Riley R."/>
            <person name="Labutti K."/>
            <person name="Andreopoulos B."/>
            <person name="Lipzen A."/>
            <person name="Chen C."/>
            <person name="Yanf M."/>
            <person name="Daum C."/>
            <person name="Ng V."/>
            <person name="Clum A."/>
            <person name="Steindorff A."/>
            <person name="Ohm R."/>
            <person name="Martin F."/>
            <person name="Silar P."/>
            <person name="Natvig D."/>
            <person name="Lalanne C."/>
            <person name="Gautier V."/>
            <person name="Ament-Velasquez S.L."/>
            <person name="Kruys A."/>
            <person name="Hutchinson M.I."/>
            <person name="Powell A.J."/>
            <person name="Barry K."/>
            <person name="Miller A.N."/>
            <person name="Grigoriev I.V."/>
            <person name="Debuchy R."/>
            <person name="Gladieux P."/>
            <person name="Thoren M.H."/>
            <person name="Johannesson H."/>
        </authorList>
    </citation>
    <scope>NUCLEOTIDE SEQUENCE</scope>
    <source>
        <strain evidence="2">CBS 626.80</strain>
    </source>
</reference>
<organism evidence="2 3">
    <name type="scientific">Pseudoneurospora amorphoporcata</name>
    <dbReference type="NCBI Taxonomy" id="241081"/>
    <lineage>
        <taxon>Eukaryota</taxon>
        <taxon>Fungi</taxon>
        <taxon>Dikarya</taxon>
        <taxon>Ascomycota</taxon>
        <taxon>Pezizomycotina</taxon>
        <taxon>Sordariomycetes</taxon>
        <taxon>Sordariomycetidae</taxon>
        <taxon>Sordariales</taxon>
        <taxon>Sordariaceae</taxon>
        <taxon>Pseudoneurospora</taxon>
    </lineage>
</organism>
<evidence type="ECO:0000313" key="2">
    <source>
        <dbReference type="EMBL" id="KAK3949104.1"/>
    </source>
</evidence>
<protein>
    <submittedName>
        <fullName evidence="2">Uncharacterized protein</fullName>
    </submittedName>
</protein>
<accession>A0AAN6NNF9</accession>
<proteinExistence type="predicted"/>
<evidence type="ECO:0000256" key="1">
    <source>
        <dbReference type="SAM" id="MobiDB-lite"/>
    </source>
</evidence>
<dbReference type="EMBL" id="MU859228">
    <property type="protein sequence ID" value="KAK3949104.1"/>
    <property type="molecule type" value="Genomic_DNA"/>
</dbReference>
<dbReference type="Proteomes" id="UP001303222">
    <property type="component" value="Unassembled WGS sequence"/>
</dbReference>
<name>A0AAN6NNF9_9PEZI</name>
<feature type="compositionally biased region" description="Acidic residues" evidence="1">
    <location>
        <begin position="425"/>
        <end position="442"/>
    </location>
</feature>
<gene>
    <name evidence="2" type="ORF">QBC32DRAFT_400463</name>
</gene>
<dbReference type="AlphaFoldDB" id="A0AAN6NNF9"/>
<comment type="caution">
    <text evidence="2">The sequence shown here is derived from an EMBL/GenBank/DDBJ whole genome shotgun (WGS) entry which is preliminary data.</text>
</comment>
<sequence>MSLITLPSELRHKILASVVWAPTATLYNHLDLFYQDPPRIRLRDDWDIWIPATSPQPPALPLLLTCRILRDDVQYLLHSPTAAQKSHPYEIDIVFIPKCGLFPTWVCCSLPSQFNLDTLQASFRIMDVEDIDDEVETVERQGEFLRRYHGISSDFNANDKYYPNPPPGSWNFYRLLKNRGSLLSSRSGSPPRYSLRHLIISVTSKEETEMDEERWERANHGAQRFLIAHNEDLPYGAEGEEEIFPGPPPTDDDFAQYTWTGPTDLQTVRGMHTHTGRDTLGHADRYGLYLANTLWALLDFGGWLSRGLGLMLYESILDDITFYVDGEPRPRFGMDDLLLSFLERPEPPKPSRTLTPEVAAALKVWKKWVVKWRTWRKLREGCSGSGVLDDTCMKPEPCPSFDAFVRYLPASTWDYDPNEPVYSDSDSDFVSEDDADESIAEE</sequence>
<reference evidence="2" key="1">
    <citation type="journal article" date="2023" name="Mol. Phylogenet. Evol.">
        <title>Genome-scale phylogeny and comparative genomics of the fungal order Sordariales.</title>
        <authorList>
            <person name="Hensen N."/>
            <person name="Bonometti L."/>
            <person name="Westerberg I."/>
            <person name="Brannstrom I.O."/>
            <person name="Guillou S."/>
            <person name="Cros-Aarteil S."/>
            <person name="Calhoun S."/>
            <person name="Haridas S."/>
            <person name="Kuo A."/>
            <person name="Mondo S."/>
            <person name="Pangilinan J."/>
            <person name="Riley R."/>
            <person name="LaButti K."/>
            <person name="Andreopoulos B."/>
            <person name="Lipzen A."/>
            <person name="Chen C."/>
            <person name="Yan M."/>
            <person name="Daum C."/>
            <person name="Ng V."/>
            <person name="Clum A."/>
            <person name="Steindorff A."/>
            <person name="Ohm R.A."/>
            <person name="Martin F."/>
            <person name="Silar P."/>
            <person name="Natvig D.O."/>
            <person name="Lalanne C."/>
            <person name="Gautier V."/>
            <person name="Ament-Velasquez S.L."/>
            <person name="Kruys A."/>
            <person name="Hutchinson M.I."/>
            <person name="Powell A.J."/>
            <person name="Barry K."/>
            <person name="Miller A.N."/>
            <person name="Grigoriev I.V."/>
            <person name="Debuchy R."/>
            <person name="Gladieux P."/>
            <person name="Hiltunen Thoren M."/>
            <person name="Johannesson H."/>
        </authorList>
    </citation>
    <scope>NUCLEOTIDE SEQUENCE</scope>
    <source>
        <strain evidence="2">CBS 626.80</strain>
    </source>
</reference>
<feature type="region of interest" description="Disordered" evidence="1">
    <location>
        <begin position="418"/>
        <end position="442"/>
    </location>
</feature>
<keyword evidence="3" id="KW-1185">Reference proteome</keyword>
<evidence type="ECO:0000313" key="3">
    <source>
        <dbReference type="Proteomes" id="UP001303222"/>
    </source>
</evidence>